<dbReference type="AlphaFoldDB" id="A0A0C2A4A4"/>
<organism evidence="9 10">
    <name type="scientific">Enhygromyxa salina</name>
    <dbReference type="NCBI Taxonomy" id="215803"/>
    <lineage>
        <taxon>Bacteria</taxon>
        <taxon>Pseudomonadati</taxon>
        <taxon>Myxococcota</taxon>
        <taxon>Polyangia</taxon>
        <taxon>Nannocystales</taxon>
        <taxon>Nannocystaceae</taxon>
        <taxon>Enhygromyxa</taxon>
    </lineage>
</organism>
<feature type="domain" description="Malonyl-CoA:ACP transacylase (MAT)" evidence="8">
    <location>
        <begin position="13"/>
        <end position="307"/>
    </location>
</feature>
<reference evidence="9 10" key="1">
    <citation type="submission" date="2014-12" db="EMBL/GenBank/DDBJ databases">
        <title>Genome assembly of Enhygromyxa salina DSM 15201.</title>
        <authorList>
            <person name="Sharma G."/>
            <person name="Subramanian S."/>
        </authorList>
    </citation>
    <scope>NUCLEOTIDE SEQUENCE [LARGE SCALE GENOMIC DNA]</scope>
    <source>
        <strain evidence="9 10">DSM 15201</strain>
    </source>
</reference>
<feature type="active site" evidence="7">
    <location>
        <position position="206"/>
    </location>
</feature>
<evidence type="ECO:0000256" key="1">
    <source>
        <dbReference type="ARBA" id="ARBA00013258"/>
    </source>
</evidence>
<dbReference type="GO" id="GO:0006633">
    <property type="term" value="P:fatty acid biosynthetic process"/>
    <property type="evidence" value="ECO:0007669"/>
    <property type="project" value="TreeGrafter"/>
</dbReference>
<dbReference type="PANTHER" id="PTHR42681:SF1">
    <property type="entry name" value="MALONYL-COA-ACYL CARRIER PROTEIN TRANSACYLASE, MITOCHONDRIAL"/>
    <property type="match status" value="1"/>
</dbReference>
<feature type="active site" evidence="7">
    <location>
        <position position="98"/>
    </location>
</feature>
<dbReference type="SUPFAM" id="SSF52151">
    <property type="entry name" value="FabD/lysophospholipase-like"/>
    <property type="match status" value="1"/>
</dbReference>
<dbReference type="SUPFAM" id="SSF55048">
    <property type="entry name" value="Probable ACP-binding domain of malonyl-CoA ACP transacylase"/>
    <property type="match status" value="1"/>
</dbReference>
<dbReference type="InterPro" id="IPR016036">
    <property type="entry name" value="Malonyl_transacylase_ACP-bd"/>
</dbReference>
<evidence type="ECO:0000256" key="7">
    <source>
        <dbReference type="PIRSR" id="PIRSR000446-1"/>
    </source>
</evidence>
<dbReference type="NCBIfam" id="TIGR00128">
    <property type="entry name" value="fabD"/>
    <property type="match status" value="1"/>
</dbReference>
<comment type="catalytic activity">
    <reaction evidence="5 6">
        <text>holo-[ACP] + malonyl-CoA = malonyl-[ACP] + CoA</text>
        <dbReference type="Rhea" id="RHEA:41792"/>
        <dbReference type="Rhea" id="RHEA-COMP:9623"/>
        <dbReference type="Rhea" id="RHEA-COMP:9685"/>
        <dbReference type="ChEBI" id="CHEBI:57287"/>
        <dbReference type="ChEBI" id="CHEBI:57384"/>
        <dbReference type="ChEBI" id="CHEBI:64479"/>
        <dbReference type="ChEBI" id="CHEBI:78449"/>
        <dbReference type="EC" id="2.3.1.39"/>
    </reaction>
</comment>
<dbReference type="InterPro" id="IPR016035">
    <property type="entry name" value="Acyl_Trfase/lysoPLipase"/>
</dbReference>
<dbReference type="GO" id="GO:0005829">
    <property type="term" value="C:cytosol"/>
    <property type="evidence" value="ECO:0007669"/>
    <property type="project" value="TreeGrafter"/>
</dbReference>
<protein>
    <recommendedName>
        <fullName evidence="2 6">Malonyl CoA-acyl carrier protein transacylase</fullName>
        <ecNumber evidence="1 6">2.3.1.39</ecNumber>
    </recommendedName>
</protein>
<evidence type="ECO:0000313" key="9">
    <source>
        <dbReference type="EMBL" id="KIG18198.1"/>
    </source>
</evidence>
<comment type="caution">
    <text evidence="9">The sequence shown here is derived from an EMBL/GenBank/DDBJ whole genome shotgun (WGS) entry which is preliminary data.</text>
</comment>
<evidence type="ECO:0000256" key="3">
    <source>
        <dbReference type="ARBA" id="ARBA00022679"/>
    </source>
</evidence>
<evidence type="ECO:0000313" key="10">
    <source>
        <dbReference type="Proteomes" id="UP000031599"/>
    </source>
</evidence>
<evidence type="ECO:0000256" key="6">
    <source>
        <dbReference type="PIRNR" id="PIRNR000446"/>
    </source>
</evidence>
<dbReference type="InterPro" id="IPR004410">
    <property type="entry name" value="Malonyl_CoA-ACP_transAc_FabD"/>
</dbReference>
<evidence type="ECO:0000259" key="8">
    <source>
        <dbReference type="SMART" id="SM00827"/>
    </source>
</evidence>
<dbReference type="Proteomes" id="UP000031599">
    <property type="component" value="Unassembled WGS sequence"/>
</dbReference>
<dbReference type="EC" id="2.3.1.39" evidence="1 6"/>
<evidence type="ECO:0000256" key="5">
    <source>
        <dbReference type="ARBA" id="ARBA00048462"/>
    </source>
</evidence>
<accession>A0A0C2A4A4</accession>
<comment type="similarity">
    <text evidence="6">Belongs to the fabD family.</text>
</comment>
<dbReference type="InterPro" id="IPR024925">
    <property type="entry name" value="Malonyl_CoA-ACP_transAc"/>
</dbReference>
<evidence type="ECO:0000256" key="2">
    <source>
        <dbReference type="ARBA" id="ARBA00018953"/>
    </source>
</evidence>
<dbReference type="InterPro" id="IPR014043">
    <property type="entry name" value="Acyl_transferase_dom"/>
</dbReference>
<dbReference type="InterPro" id="IPR050858">
    <property type="entry name" value="Mal-CoA-ACP_Trans/PKS_FabD"/>
</dbReference>
<keyword evidence="3 6" id="KW-0808">Transferase</keyword>
<name>A0A0C2A4A4_9BACT</name>
<dbReference type="EMBL" id="JMCC02000014">
    <property type="protein sequence ID" value="KIG18198.1"/>
    <property type="molecule type" value="Genomic_DNA"/>
</dbReference>
<evidence type="ECO:0000256" key="4">
    <source>
        <dbReference type="ARBA" id="ARBA00023315"/>
    </source>
</evidence>
<dbReference type="Gene3D" id="3.40.366.10">
    <property type="entry name" value="Malonyl-Coenzyme A Acyl Carrier Protein, domain 2"/>
    <property type="match status" value="1"/>
</dbReference>
<proteinExistence type="inferred from homology"/>
<dbReference type="Gene3D" id="3.30.70.250">
    <property type="entry name" value="Malonyl-CoA ACP transacylase, ACP-binding"/>
    <property type="match status" value="1"/>
</dbReference>
<sequence>MNTEQVVSTTAFMFPGQGTQTLGMGRALAREYPEARLVFEEADEALGESLSKLCFEGPEADLQQTEHTQPAILTTSIAALRVLEARTDIRPKLALGHSLGEISALVAVGSIRFWTAVRLARLRGQAMQEAVPTGGSMAAIIGLPIEQVEAMCQEASINGEIVSPANLNGANQIVVAGHHDAVERISDLAHDAEGRAISLKVSAPFHCALMQPAAERLTEWLEKVDIAPMRAPVISCVDAEPINDTDRVRGLLVAQVTHRVRWEESVRKALHMGCERAVELGNGNVLRGLLRRIDRGFKVYSLGEPADVDKLPKS</sequence>
<dbReference type="SMART" id="SM00827">
    <property type="entry name" value="PKS_AT"/>
    <property type="match status" value="1"/>
</dbReference>
<keyword evidence="4 6" id="KW-0012">Acyltransferase</keyword>
<dbReference type="PIRSF" id="PIRSF000446">
    <property type="entry name" value="Mct"/>
    <property type="match status" value="1"/>
</dbReference>
<dbReference type="Pfam" id="PF00698">
    <property type="entry name" value="Acyl_transf_1"/>
    <property type="match status" value="1"/>
</dbReference>
<dbReference type="GO" id="GO:0004314">
    <property type="term" value="F:[acyl-carrier-protein] S-malonyltransferase activity"/>
    <property type="evidence" value="ECO:0007669"/>
    <property type="project" value="UniProtKB-EC"/>
</dbReference>
<gene>
    <name evidence="9" type="ORF">DB30_01702</name>
</gene>
<dbReference type="PANTHER" id="PTHR42681">
    <property type="entry name" value="MALONYL-COA-ACYL CARRIER PROTEIN TRANSACYLASE, MITOCHONDRIAL"/>
    <property type="match status" value="1"/>
</dbReference>
<dbReference type="FunFam" id="3.30.70.250:FF:000001">
    <property type="entry name" value="Malonyl CoA-acyl carrier protein transacylase"/>
    <property type="match status" value="1"/>
</dbReference>
<dbReference type="InterPro" id="IPR001227">
    <property type="entry name" value="Ac_transferase_dom_sf"/>
</dbReference>
<dbReference type="RefSeq" id="WP_052547273.1">
    <property type="nucleotide sequence ID" value="NZ_JMCC02000014.1"/>
</dbReference>